<protein>
    <submittedName>
        <fullName evidence="1">Uncharacterized protein</fullName>
    </submittedName>
</protein>
<reference evidence="1 2" key="1">
    <citation type="journal article" date="2019" name="Nat. Microbiol.">
        <title>Mediterranean grassland soil C-N compound turnover is dependent on rainfall and depth, and is mediated by genomically divergent microorganisms.</title>
        <authorList>
            <person name="Diamond S."/>
            <person name="Andeer P.F."/>
            <person name="Li Z."/>
            <person name="Crits-Christoph A."/>
            <person name="Burstein D."/>
            <person name="Anantharaman K."/>
            <person name="Lane K.R."/>
            <person name="Thomas B.C."/>
            <person name="Pan C."/>
            <person name="Northen T.R."/>
            <person name="Banfield J.F."/>
        </authorList>
    </citation>
    <scope>NUCLEOTIDE SEQUENCE [LARGE SCALE GENOMIC DNA]</scope>
    <source>
        <strain evidence="1">WS_10</strain>
    </source>
</reference>
<dbReference type="Proteomes" id="UP000319836">
    <property type="component" value="Unassembled WGS sequence"/>
</dbReference>
<name>A0A538U4S3_UNCEI</name>
<comment type="caution">
    <text evidence="1">The sequence shown here is derived from an EMBL/GenBank/DDBJ whole genome shotgun (WGS) entry which is preliminary data.</text>
</comment>
<dbReference type="EMBL" id="VBPA01000169">
    <property type="protein sequence ID" value="TMQ70877.1"/>
    <property type="molecule type" value="Genomic_DNA"/>
</dbReference>
<dbReference type="AlphaFoldDB" id="A0A538U4S3"/>
<organism evidence="1 2">
    <name type="scientific">Eiseniibacteriota bacterium</name>
    <dbReference type="NCBI Taxonomy" id="2212470"/>
    <lineage>
        <taxon>Bacteria</taxon>
        <taxon>Candidatus Eiseniibacteriota</taxon>
    </lineage>
</organism>
<accession>A0A538U4S3</accession>
<evidence type="ECO:0000313" key="1">
    <source>
        <dbReference type="EMBL" id="TMQ70877.1"/>
    </source>
</evidence>
<evidence type="ECO:0000313" key="2">
    <source>
        <dbReference type="Proteomes" id="UP000319836"/>
    </source>
</evidence>
<gene>
    <name evidence="1" type="ORF">E6K80_07195</name>
</gene>
<sequence length="98" mass="10137">MGGAVGDVTTLIIGGPDLVPGSEYVLFLSRGNLPGAPGRLTVRDQSQGVFEVRSDRAFSQASGEPLVPDANGMAAAPGGEAGLTLDELARQVRHYSDR</sequence>
<proteinExistence type="predicted"/>